<evidence type="ECO:0000313" key="3">
    <source>
        <dbReference type="EMBL" id="CBK40191.1"/>
    </source>
</evidence>
<sequence length="239" mass="26038">MLCLAPLLWSASFVMAETAGHGHGAAVQEQGHHRAPVAGELWEGSQKGIAYSELNHHIAGIFLLLIGMSEVRQALGWPALVWTRLLLPGALTVGGVFLLIWSDHDSWPIGSMTFAQTFFGSDEEVLQHKTYGVLACAVGVVEFLRRTGWFAHAVWAVPLPLFAIVGGLMLFSHSHGDHPAASKIALHHVIMGMMAITAGSSKLVSGWRTRTLIAERSYWELLWASLVVVIGLQLLIYSE</sequence>
<protein>
    <recommendedName>
        <fullName evidence="5">Copper resistance protein D domain-containing protein</fullName>
    </recommendedName>
</protein>
<evidence type="ECO:0000256" key="1">
    <source>
        <dbReference type="SAM" id="Phobius"/>
    </source>
</evidence>
<feature type="chain" id="PRO_5003119876" description="Copper resistance protein D domain-containing protein" evidence="2">
    <location>
        <begin position="17"/>
        <end position="239"/>
    </location>
</feature>
<feature type="transmembrane region" description="Helical" evidence="1">
    <location>
        <begin position="79"/>
        <end position="101"/>
    </location>
</feature>
<reference evidence="3 4" key="1">
    <citation type="journal article" date="2010" name="Proc. Natl. Acad. Sci. U.S.A.">
        <title>A Nitrospira metagenome illuminates the physiology and evolution of globally important nitrite-oxidizing bacteria.</title>
        <authorList>
            <person name="Lucker S."/>
            <person name="Wagner M."/>
            <person name="Maixner F."/>
            <person name="Pelletier E."/>
            <person name="Koch H."/>
            <person name="Vacherie B."/>
            <person name="Rattei T."/>
            <person name="Sinninghe Damste J."/>
            <person name="Spieck E."/>
            <person name="Le Paslier D."/>
            <person name="Daims H."/>
        </authorList>
    </citation>
    <scope>NUCLEOTIDE SEQUENCE [LARGE SCALE GENOMIC DNA]</scope>
</reference>
<feature type="transmembrane region" description="Helical" evidence="1">
    <location>
        <begin position="149"/>
        <end position="172"/>
    </location>
</feature>
<feature type="transmembrane region" description="Helical" evidence="1">
    <location>
        <begin position="221"/>
        <end position="238"/>
    </location>
</feature>
<dbReference type="STRING" id="330214.NIDE0414"/>
<organism evidence="3 4">
    <name type="scientific">Nitrospira defluvii</name>
    <dbReference type="NCBI Taxonomy" id="330214"/>
    <lineage>
        <taxon>Bacteria</taxon>
        <taxon>Pseudomonadati</taxon>
        <taxon>Nitrospirota</taxon>
        <taxon>Nitrospiria</taxon>
        <taxon>Nitrospirales</taxon>
        <taxon>Nitrospiraceae</taxon>
        <taxon>Nitrospira</taxon>
    </lineage>
</organism>
<dbReference type="HOGENOM" id="CLU_1159446_0_0_0"/>
<feature type="signal peptide" evidence="2">
    <location>
        <begin position="1"/>
        <end position="16"/>
    </location>
</feature>
<gene>
    <name evidence="3" type="ORF">NIDE0414</name>
</gene>
<keyword evidence="2" id="KW-0732">Signal</keyword>
<keyword evidence="4" id="KW-1185">Reference proteome</keyword>
<keyword evidence="1" id="KW-1133">Transmembrane helix</keyword>
<keyword evidence="1" id="KW-0812">Transmembrane</keyword>
<dbReference type="EMBL" id="FP929003">
    <property type="protein sequence ID" value="CBK40191.1"/>
    <property type="molecule type" value="Genomic_DNA"/>
</dbReference>
<proteinExistence type="predicted"/>
<feature type="transmembrane region" description="Helical" evidence="1">
    <location>
        <begin position="184"/>
        <end position="201"/>
    </location>
</feature>
<keyword evidence="1" id="KW-0472">Membrane</keyword>
<dbReference type="Proteomes" id="UP000001660">
    <property type="component" value="Chromosome"/>
</dbReference>
<dbReference type="AlphaFoldDB" id="D8PAD2"/>
<accession>D8PAD2</accession>
<evidence type="ECO:0000256" key="2">
    <source>
        <dbReference type="SAM" id="SignalP"/>
    </source>
</evidence>
<dbReference type="KEGG" id="nde:NIDE0414"/>
<name>D8PAD2_9BACT</name>
<evidence type="ECO:0000313" key="4">
    <source>
        <dbReference type="Proteomes" id="UP000001660"/>
    </source>
</evidence>
<dbReference type="eggNOG" id="COG4244">
    <property type="taxonomic scope" value="Bacteria"/>
</dbReference>
<evidence type="ECO:0008006" key="5">
    <source>
        <dbReference type="Google" id="ProtNLM"/>
    </source>
</evidence>